<dbReference type="Pfam" id="PF01590">
    <property type="entry name" value="GAF"/>
    <property type="match status" value="1"/>
</dbReference>
<dbReference type="GO" id="GO:0052621">
    <property type="term" value="F:diguanylate cyclase activity"/>
    <property type="evidence" value="ECO:0007669"/>
    <property type="project" value="TreeGrafter"/>
</dbReference>
<protein>
    <submittedName>
        <fullName evidence="3">Sensor domain-containing diguanylate cyclase</fullName>
    </submittedName>
</protein>
<keyword evidence="1" id="KW-0175">Coiled coil</keyword>
<proteinExistence type="predicted"/>
<dbReference type="AlphaFoldDB" id="A0A9J6P1V4"/>
<evidence type="ECO:0000313" key="4">
    <source>
        <dbReference type="Proteomes" id="UP001056429"/>
    </source>
</evidence>
<dbReference type="PANTHER" id="PTHR45138:SF9">
    <property type="entry name" value="DIGUANYLATE CYCLASE DGCM-RELATED"/>
    <property type="match status" value="1"/>
</dbReference>
<feature type="coiled-coil region" evidence="1">
    <location>
        <begin position="15"/>
        <end position="49"/>
    </location>
</feature>
<dbReference type="CDD" id="cd01949">
    <property type="entry name" value="GGDEF"/>
    <property type="match status" value="1"/>
</dbReference>
<dbReference type="SUPFAM" id="SSF55781">
    <property type="entry name" value="GAF domain-like"/>
    <property type="match status" value="1"/>
</dbReference>
<dbReference type="InterPro" id="IPR043128">
    <property type="entry name" value="Rev_trsase/Diguanyl_cyclase"/>
</dbReference>
<dbReference type="InterPro" id="IPR029787">
    <property type="entry name" value="Nucleotide_cyclase"/>
</dbReference>
<dbReference type="InterPro" id="IPR003018">
    <property type="entry name" value="GAF"/>
</dbReference>
<dbReference type="Gene3D" id="3.30.70.270">
    <property type="match status" value="1"/>
</dbReference>
<dbReference type="Pfam" id="PF00990">
    <property type="entry name" value="GGDEF"/>
    <property type="match status" value="1"/>
</dbReference>
<evidence type="ECO:0000313" key="3">
    <source>
        <dbReference type="EMBL" id="MCM1990372.1"/>
    </source>
</evidence>
<dbReference type="SUPFAM" id="SSF55073">
    <property type="entry name" value="Nucleotide cyclase"/>
    <property type="match status" value="1"/>
</dbReference>
<dbReference type="Gene3D" id="3.30.450.40">
    <property type="match status" value="1"/>
</dbReference>
<dbReference type="Proteomes" id="UP001056429">
    <property type="component" value="Unassembled WGS sequence"/>
</dbReference>
<evidence type="ECO:0000259" key="2">
    <source>
        <dbReference type="PROSITE" id="PS50887"/>
    </source>
</evidence>
<keyword evidence="4" id="KW-1185">Reference proteome</keyword>
<sequence>MDELHGNNFDYKKIKEELETYKSFAESTIELLNNKVDVLEKKIDVITNVMEISKYINLNVSESDLIPKINDMIVGILGVEYSTIYIKKDEKFVIEATNINNKSFNNYEKSYYDILDERNPFIINCKSHKKSVVDNGENHSIIGVPINFRGTVLGYIVVEHSMWGFLSSDHMNFLTTISNHIGIALDNNFLYMTIRESSRRDPLLNIYNRKYFFNQLDNKLLSEPKNKFALVMMDIDDFKKINDKYGHQFGDNVLNNVTSIIEDNLCEQDILARYGGEELIAYISHGESKRKVYERIEKLREEIKEKALCFNGEKVITTMSFGVGFYPDDSKNIDGVVSVADQCLYISKRNGKDKVTYIK</sequence>
<dbReference type="NCBIfam" id="TIGR00254">
    <property type="entry name" value="GGDEF"/>
    <property type="match status" value="1"/>
</dbReference>
<dbReference type="RefSeq" id="WP_250859409.1">
    <property type="nucleotide sequence ID" value="NZ_JAGSOJ010000002.1"/>
</dbReference>
<dbReference type="InterPro" id="IPR050469">
    <property type="entry name" value="Diguanylate_Cyclase"/>
</dbReference>
<comment type="caution">
    <text evidence="3">The sequence shown here is derived from an EMBL/GenBank/DDBJ whole genome shotgun (WGS) entry which is preliminary data.</text>
</comment>
<organism evidence="3 4">
    <name type="scientific">Oceanirhabdus seepicola</name>
    <dbReference type="NCBI Taxonomy" id="2828781"/>
    <lineage>
        <taxon>Bacteria</taxon>
        <taxon>Bacillati</taxon>
        <taxon>Bacillota</taxon>
        <taxon>Clostridia</taxon>
        <taxon>Eubacteriales</taxon>
        <taxon>Clostridiaceae</taxon>
        <taxon>Oceanirhabdus</taxon>
    </lineage>
</organism>
<reference evidence="3" key="1">
    <citation type="journal article" date="2021" name="mSystems">
        <title>Bacteria and Archaea Synergistically Convert Glycine Betaine to Biogenic Methane in the Formosa Cold Seep of the South China Sea.</title>
        <authorList>
            <person name="Li L."/>
            <person name="Zhang W."/>
            <person name="Zhang S."/>
            <person name="Song L."/>
            <person name="Sun Q."/>
            <person name="Zhang H."/>
            <person name="Xiang H."/>
            <person name="Dong X."/>
        </authorList>
    </citation>
    <scope>NUCLEOTIDE SEQUENCE</scope>
    <source>
        <strain evidence="3">ZWT</strain>
    </source>
</reference>
<dbReference type="InterPro" id="IPR029016">
    <property type="entry name" value="GAF-like_dom_sf"/>
</dbReference>
<evidence type="ECO:0000256" key="1">
    <source>
        <dbReference type="SAM" id="Coils"/>
    </source>
</evidence>
<accession>A0A9J6P1V4</accession>
<name>A0A9J6P1V4_9CLOT</name>
<dbReference type="SMART" id="SM00267">
    <property type="entry name" value="GGDEF"/>
    <property type="match status" value="1"/>
</dbReference>
<dbReference type="PROSITE" id="PS50887">
    <property type="entry name" value="GGDEF"/>
    <property type="match status" value="1"/>
</dbReference>
<dbReference type="InterPro" id="IPR000160">
    <property type="entry name" value="GGDEF_dom"/>
</dbReference>
<feature type="domain" description="GGDEF" evidence="2">
    <location>
        <begin position="226"/>
        <end position="359"/>
    </location>
</feature>
<dbReference type="SMART" id="SM00065">
    <property type="entry name" value="GAF"/>
    <property type="match status" value="1"/>
</dbReference>
<reference evidence="3" key="2">
    <citation type="submission" date="2021-04" db="EMBL/GenBank/DDBJ databases">
        <authorList>
            <person name="Dong X."/>
        </authorList>
    </citation>
    <scope>NUCLEOTIDE SEQUENCE</scope>
    <source>
        <strain evidence="3">ZWT</strain>
    </source>
</reference>
<dbReference type="EMBL" id="JAGSOJ010000002">
    <property type="protein sequence ID" value="MCM1990372.1"/>
    <property type="molecule type" value="Genomic_DNA"/>
</dbReference>
<gene>
    <name evidence="3" type="ORF">KDK92_11555</name>
</gene>
<dbReference type="PANTHER" id="PTHR45138">
    <property type="entry name" value="REGULATORY COMPONENTS OF SENSORY TRANSDUCTION SYSTEM"/>
    <property type="match status" value="1"/>
</dbReference>